<dbReference type="Gene3D" id="3.20.20.80">
    <property type="entry name" value="Glycosidases"/>
    <property type="match status" value="1"/>
</dbReference>
<accession>A0ABV7JPS7</accession>
<evidence type="ECO:0000313" key="5">
    <source>
        <dbReference type="Proteomes" id="UP001595526"/>
    </source>
</evidence>
<dbReference type="GO" id="GO:0016787">
    <property type="term" value="F:hydrolase activity"/>
    <property type="evidence" value="ECO:0007669"/>
    <property type="project" value="UniProtKB-KW"/>
</dbReference>
<evidence type="ECO:0000313" key="4">
    <source>
        <dbReference type="EMBL" id="MFC3200115.1"/>
    </source>
</evidence>
<dbReference type="PANTHER" id="PTHR43405:SF1">
    <property type="entry name" value="GLYCOSYL HYDROLASE DIGH"/>
    <property type="match status" value="1"/>
</dbReference>
<proteinExistence type="predicted"/>
<sequence length="506" mass="57277">MNKSKHLICGLALLMGVACASRRHLPEEERAGEPPIPSAMREFRAAWVATVDNINWPSKPGLSTAQQQAEALALLDFLRDHHFNAVIFQVRPQADALFPSEWEPWSYYLTGKQGTAPDPFYDPLAFWIEEAHRRGLELHVWLNPYRAHHIAAGEVEPPSLVNKMPESVVKLKEGYWWFDPAKQSTQDHSAAVVMDIVSRYDIDGVHFDDYFYPYESYNGGADFPDDDTWAAYVAGGGTLSRGDWRRSHVNQFIERIYNDIKRVKKHVKFGLSPFGIWRPGHPESIAGMDQYDKLYADAKLWLNKGWVDYFTPQLYWPIAQIPQSFPVLLGWWQEENTQARHLWPGMNVGRGGDEANLREVVNQIMITRGMVPASKGAVHWSISSLTRNPLLAQGLLEGPYKQPALVPASPWLGSDAPDSPMVRFSRRGGEVDVSWQHPNTGNIAKWVLYSRFGNKWDYRILESHVSSLTLPSYADDGAVLEQVVVTAVDRLGNESERIMAIDGSKI</sequence>
<feature type="chain" id="PRO_5045730516" evidence="2">
    <location>
        <begin position="21"/>
        <end position="506"/>
    </location>
</feature>
<keyword evidence="1 2" id="KW-0732">Signal</keyword>
<gene>
    <name evidence="4" type="ORF">ACFOET_21015</name>
</gene>
<keyword evidence="4" id="KW-0378">Hydrolase</keyword>
<dbReference type="PROSITE" id="PS51257">
    <property type="entry name" value="PROKAR_LIPOPROTEIN"/>
    <property type="match status" value="1"/>
</dbReference>
<evidence type="ECO:0000256" key="1">
    <source>
        <dbReference type="ARBA" id="ARBA00022729"/>
    </source>
</evidence>
<dbReference type="InterPro" id="IPR003790">
    <property type="entry name" value="GHL10"/>
</dbReference>
<protein>
    <submittedName>
        <fullName evidence="4">Glycoside hydrolase family 10 protein</fullName>
    </submittedName>
</protein>
<evidence type="ECO:0000256" key="2">
    <source>
        <dbReference type="SAM" id="SignalP"/>
    </source>
</evidence>
<dbReference type="InterPro" id="IPR017853">
    <property type="entry name" value="GH"/>
</dbReference>
<dbReference type="Proteomes" id="UP001595526">
    <property type="component" value="Unassembled WGS sequence"/>
</dbReference>
<dbReference type="InterPro" id="IPR052177">
    <property type="entry name" value="Divisome_Glycosyl_Hydrolase"/>
</dbReference>
<dbReference type="SUPFAM" id="SSF51445">
    <property type="entry name" value="(Trans)glycosidases"/>
    <property type="match status" value="1"/>
</dbReference>
<reference evidence="5" key="1">
    <citation type="journal article" date="2019" name="Int. J. Syst. Evol. Microbiol.">
        <title>The Global Catalogue of Microorganisms (GCM) 10K type strain sequencing project: providing services to taxonomists for standard genome sequencing and annotation.</title>
        <authorList>
            <consortium name="The Broad Institute Genomics Platform"/>
            <consortium name="The Broad Institute Genome Sequencing Center for Infectious Disease"/>
            <person name="Wu L."/>
            <person name="Ma J."/>
        </authorList>
    </citation>
    <scope>NUCLEOTIDE SEQUENCE [LARGE SCALE GENOMIC DNA]</scope>
    <source>
        <strain evidence="5">KCTC 52416</strain>
    </source>
</reference>
<dbReference type="RefSeq" id="WP_379026382.1">
    <property type="nucleotide sequence ID" value="NZ_JBHRTA010000062.1"/>
</dbReference>
<keyword evidence="5" id="KW-1185">Reference proteome</keyword>
<comment type="caution">
    <text evidence="4">The sequence shown here is derived from an EMBL/GenBank/DDBJ whole genome shotgun (WGS) entry which is preliminary data.</text>
</comment>
<dbReference type="EMBL" id="JBHRTA010000062">
    <property type="protein sequence ID" value="MFC3200115.1"/>
    <property type="molecule type" value="Genomic_DNA"/>
</dbReference>
<organism evidence="4 5">
    <name type="scientific">Parapedobacter deserti</name>
    <dbReference type="NCBI Taxonomy" id="1912957"/>
    <lineage>
        <taxon>Bacteria</taxon>
        <taxon>Pseudomonadati</taxon>
        <taxon>Bacteroidota</taxon>
        <taxon>Sphingobacteriia</taxon>
        <taxon>Sphingobacteriales</taxon>
        <taxon>Sphingobacteriaceae</taxon>
        <taxon>Parapedobacter</taxon>
    </lineage>
</organism>
<feature type="signal peptide" evidence="2">
    <location>
        <begin position="1"/>
        <end position="20"/>
    </location>
</feature>
<dbReference type="PANTHER" id="PTHR43405">
    <property type="entry name" value="GLYCOSYL HYDROLASE DIGH"/>
    <property type="match status" value="1"/>
</dbReference>
<feature type="domain" description="Glycosyl hydrolase-like 10" evidence="3">
    <location>
        <begin position="42"/>
        <end position="343"/>
    </location>
</feature>
<dbReference type="Pfam" id="PF02638">
    <property type="entry name" value="GHL10"/>
    <property type="match status" value="1"/>
</dbReference>
<evidence type="ECO:0000259" key="3">
    <source>
        <dbReference type="Pfam" id="PF02638"/>
    </source>
</evidence>
<name>A0ABV7JPS7_9SPHI</name>